<protein>
    <submittedName>
        <fullName evidence="2">Uncharacterized protein</fullName>
    </submittedName>
</protein>
<dbReference type="AlphaFoldDB" id="R1GVV4"/>
<proteinExistence type="predicted"/>
<dbReference type="Proteomes" id="UP000013521">
    <property type="component" value="Unassembled WGS sequence"/>
</dbReference>
<organism evidence="2 3">
    <name type="scientific">Botryosphaeria parva (strain UCR-NP2)</name>
    <name type="common">Grapevine canker fungus</name>
    <name type="synonym">Neofusicoccum parvum</name>
    <dbReference type="NCBI Taxonomy" id="1287680"/>
    <lineage>
        <taxon>Eukaryota</taxon>
        <taxon>Fungi</taxon>
        <taxon>Dikarya</taxon>
        <taxon>Ascomycota</taxon>
        <taxon>Pezizomycotina</taxon>
        <taxon>Dothideomycetes</taxon>
        <taxon>Dothideomycetes incertae sedis</taxon>
        <taxon>Botryosphaeriales</taxon>
        <taxon>Botryosphaeriaceae</taxon>
        <taxon>Neofusicoccum</taxon>
    </lineage>
</organism>
<evidence type="ECO:0000313" key="2">
    <source>
        <dbReference type="EMBL" id="EOD52476.1"/>
    </source>
</evidence>
<evidence type="ECO:0000313" key="3">
    <source>
        <dbReference type="Proteomes" id="UP000013521"/>
    </source>
</evidence>
<reference evidence="3" key="1">
    <citation type="journal article" date="2013" name="Genome Announc.">
        <title>Draft genome sequence of Neofusicoccum parvum isolate UCR-NP2, a fungal vascular pathogen associated with grapevine cankers.</title>
        <authorList>
            <person name="Blanco-Ulate B."/>
            <person name="Rolshausen P."/>
            <person name="Cantu D."/>
        </authorList>
    </citation>
    <scope>NUCLEOTIDE SEQUENCE [LARGE SCALE GENOMIC DNA]</scope>
    <source>
        <strain evidence="3">UCR-NP2</strain>
    </source>
</reference>
<keyword evidence="1" id="KW-0732">Signal</keyword>
<gene>
    <name evidence="2" type="ORF">UCRNP2_721</name>
</gene>
<name>R1GVV4_BOTPV</name>
<feature type="signal peptide" evidence="1">
    <location>
        <begin position="1"/>
        <end position="19"/>
    </location>
</feature>
<evidence type="ECO:0000256" key="1">
    <source>
        <dbReference type="SAM" id="SignalP"/>
    </source>
</evidence>
<dbReference type="KEGG" id="npa:UCRNP2_721"/>
<sequence length="71" mass="7592">MRFASTIFLGLLLALGVAAQSTDSCIYCCNNCKEFGEGTIERTDCHALCDSYQCGGYPGNCEKLEAAGELN</sequence>
<dbReference type="HOGENOM" id="CLU_2739756_0_0_1"/>
<accession>R1GVV4</accession>
<feature type="chain" id="PRO_5004361084" evidence="1">
    <location>
        <begin position="20"/>
        <end position="71"/>
    </location>
</feature>
<dbReference type="EMBL" id="KB915739">
    <property type="protein sequence ID" value="EOD52476.1"/>
    <property type="molecule type" value="Genomic_DNA"/>
</dbReference>